<dbReference type="AlphaFoldDB" id="A0A8H6Y3Z0"/>
<evidence type="ECO:0000256" key="1">
    <source>
        <dbReference type="SAM" id="Phobius"/>
    </source>
</evidence>
<keyword evidence="1" id="KW-1133">Transmembrane helix</keyword>
<sequence>MSGWYALPLRPNYLRHRVALSVYLLVPGFYLYPRMYCRLVFLSDGPFDGDDVQRTFPMNPVSSLASYELRLPRPPPCLLELPRIHPPTCACMHPAIALASSRSDSPATGPLLNSSSRSKKRRLLLASTDIVHQHRSGAFFLVGDERHASSRTEITFRPSF</sequence>
<comment type="caution">
    <text evidence="2">The sequence shown here is derived from an EMBL/GenBank/DDBJ whole genome shotgun (WGS) entry which is preliminary data.</text>
</comment>
<keyword evidence="3" id="KW-1185">Reference proteome</keyword>
<name>A0A8H6Y3Z0_9AGAR</name>
<protein>
    <submittedName>
        <fullName evidence="2">Uncharacterized protein</fullName>
    </submittedName>
</protein>
<dbReference type="Proteomes" id="UP000623467">
    <property type="component" value="Unassembled WGS sequence"/>
</dbReference>
<keyword evidence="1" id="KW-0472">Membrane</keyword>
<accession>A0A8H6Y3Z0</accession>
<evidence type="ECO:0000313" key="2">
    <source>
        <dbReference type="EMBL" id="KAF7351766.1"/>
    </source>
</evidence>
<organism evidence="2 3">
    <name type="scientific">Mycena sanguinolenta</name>
    <dbReference type="NCBI Taxonomy" id="230812"/>
    <lineage>
        <taxon>Eukaryota</taxon>
        <taxon>Fungi</taxon>
        <taxon>Dikarya</taxon>
        <taxon>Basidiomycota</taxon>
        <taxon>Agaricomycotina</taxon>
        <taxon>Agaricomycetes</taxon>
        <taxon>Agaricomycetidae</taxon>
        <taxon>Agaricales</taxon>
        <taxon>Marasmiineae</taxon>
        <taxon>Mycenaceae</taxon>
        <taxon>Mycena</taxon>
    </lineage>
</organism>
<evidence type="ECO:0000313" key="3">
    <source>
        <dbReference type="Proteomes" id="UP000623467"/>
    </source>
</evidence>
<reference evidence="2" key="1">
    <citation type="submission" date="2020-05" db="EMBL/GenBank/DDBJ databases">
        <title>Mycena genomes resolve the evolution of fungal bioluminescence.</title>
        <authorList>
            <person name="Tsai I.J."/>
        </authorList>
    </citation>
    <scope>NUCLEOTIDE SEQUENCE</scope>
    <source>
        <strain evidence="2">160909Yilan</strain>
    </source>
</reference>
<feature type="transmembrane region" description="Helical" evidence="1">
    <location>
        <begin position="14"/>
        <end position="32"/>
    </location>
</feature>
<dbReference type="EMBL" id="JACAZH010000013">
    <property type="protein sequence ID" value="KAF7351766.1"/>
    <property type="molecule type" value="Genomic_DNA"/>
</dbReference>
<proteinExistence type="predicted"/>
<gene>
    <name evidence="2" type="ORF">MSAN_01610000</name>
</gene>
<keyword evidence="1" id="KW-0812">Transmembrane</keyword>